<evidence type="ECO:0000256" key="4">
    <source>
        <dbReference type="ARBA" id="ARBA00023136"/>
    </source>
</evidence>
<dbReference type="Pfam" id="PF00662">
    <property type="entry name" value="Proton_antipo_N"/>
    <property type="match status" value="1"/>
</dbReference>
<evidence type="ECO:0000259" key="7">
    <source>
        <dbReference type="Pfam" id="PF00361"/>
    </source>
</evidence>
<evidence type="ECO:0008006" key="11">
    <source>
        <dbReference type="Google" id="ProtNLM"/>
    </source>
</evidence>
<dbReference type="Proteomes" id="UP000031977">
    <property type="component" value="Unassembled WGS sequence"/>
</dbReference>
<dbReference type="PANTHER" id="PTHR43373">
    <property type="entry name" value="NA(+)/H(+) ANTIPORTER SUBUNIT"/>
    <property type="match status" value="1"/>
</dbReference>
<evidence type="ECO:0000256" key="5">
    <source>
        <dbReference type="RuleBase" id="RU000320"/>
    </source>
</evidence>
<dbReference type="AlphaFoldDB" id="A0A0C3HW13"/>
<organism evidence="9 10">
    <name type="scientific">Vibrio mytili</name>
    <dbReference type="NCBI Taxonomy" id="50718"/>
    <lineage>
        <taxon>Bacteria</taxon>
        <taxon>Pseudomonadati</taxon>
        <taxon>Pseudomonadota</taxon>
        <taxon>Gammaproteobacteria</taxon>
        <taxon>Vibrionales</taxon>
        <taxon>Vibrionaceae</taxon>
        <taxon>Vibrio</taxon>
    </lineage>
</organism>
<evidence type="ECO:0000313" key="10">
    <source>
        <dbReference type="Proteomes" id="UP000031977"/>
    </source>
</evidence>
<evidence type="ECO:0000256" key="3">
    <source>
        <dbReference type="ARBA" id="ARBA00022989"/>
    </source>
</evidence>
<dbReference type="InterPro" id="IPR001750">
    <property type="entry name" value="ND/Mrp_TM"/>
</dbReference>
<feature type="transmembrane region" description="Helical" evidence="6">
    <location>
        <begin position="62"/>
        <end position="87"/>
    </location>
</feature>
<feature type="transmembrane region" description="Helical" evidence="6">
    <location>
        <begin position="99"/>
        <end position="115"/>
    </location>
</feature>
<feature type="domain" description="NADH:quinone oxidoreductase/Mrp antiporter transmembrane" evidence="7">
    <location>
        <begin position="116"/>
        <end position="158"/>
    </location>
</feature>
<reference evidence="9 10" key="1">
    <citation type="submission" date="2015-01" db="EMBL/GenBank/DDBJ databases">
        <title>Draft genome of Vibrio mytili type strain CAIM 528.</title>
        <authorList>
            <person name="Gonzalez-Castillo A."/>
            <person name="Gomez-Gil B."/>
            <person name="Enciso-Ibarra J."/>
        </authorList>
    </citation>
    <scope>NUCLEOTIDE SEQUENCE [LARGE SCALE GENOMIC DNA]</scope>
    <source>
        <strain evidence="9 10">CAIM 528</strain>
    </source>
</reference>
<dbReference type="STRING" id="50718.SU60_01445"/>
<protein>
    <recommendedName>
        <fullName evidence="11">NADH dehydrogenase</fullName>
    </recommendedName>
</protein>
<evidence type="ECO:0000256" key="1">
    <source>
        <dbReference type="ARBA" id="ARBA00004127"/>
    </source>
</evidence>
<accession>A0A0C3HW13</accession>
<sequence>MAILNNHNTNNRTLHWKKDTLLLMIFPLLSFIILLCVLNAYSREGVGWYIEWVPSLDINLSFRLDGLSFLFACLISGIGTLIQFYALAYMRDHGARFSFHLYLTLFMLSMLGVVLSDNILLLFVFWELTTITSYLLIGFNHEKEQSRHKALQALLVTGSGGLAY</sequence>
<gene>
    <name evidence="9" type="ORF">SU60_01445</name>
</gene>
<dbReference type="InterPro" id="IPR001516">
    <property type="entry name" value="Proton_antipo_N"/>
</dbReference>
<keyword evidence="4 6" id="KW-0472">Membrane</keyword>
<comment type="caution">
    <text evidence="9">The sequence shown here is derived from an EMBL/GenBank/DDBJ whole genome shotgun (WGS) entry which is preliminary data.</text>
</comment>
<evidence type="ECO:0000256" key="6">
    <source>
        <dbReference type="SAM" id="Phobius"/>
    </source>
</evidence>
<feature type="domain" description="NADH-Ubiquinone oxidoreductase (complex I) chain 5 N-terminal" evidence="8">
    <location>
        <begin position="53"/>
        <end position="93"/>
    </location>
</feature>
<evidence type="ECO:0000259" key="8">
    <source>
        <dbReference type="Pfam" id="PF00662"/>
    </source>
</evidence>
<keyword evidence="10" id="KW-1185">Reference proteome</keyword>
<evidence type="ECO:0000313" key="9">
    <source>
        <dbReference type="EMBL" id="KIN12471.1"/>
    </source>
</evidence>
<comment type="subcellular location">
    <subcellularLocation>
        <location evidence="1">Endomembrane system</location>
        <topology evidence="1">Multi-pass membrane protein</topology>
    </subcellularLocation>
    <subcellularLocation>
        <location evidence="5">Membrane</location>
        <topology evidence="5">Multi-pass membrane protein</topology>
    </subcellularLocation>
</comment>
<dbReference type="PANTHER" id="PTHR43373:SF1">
    <property type="entry name" value="NA(+)_H(+) ANTIPORTER SUBUNIT A"/>
    <property type="match status" value="1"/>
</dbReference>
<dbReference type="GO" id="GO:0012505">
    <property type="term" value="C:endomembrane system"/>
    <property type="evidence" value="ECO:0007669"/>
    <property type="project" value="UniProtKB-SubCell"/>
</dbReference>
<keyword evidence="3 6" id="KW-1133">Transmembrane helix</keyword>
<evidence type="ECO:0000256" key="2">
    <source>
        <dbReference type="ARBA" id="ARBA00022692"/>
    </source>
</evidence>
<name>A0A0C3HW13_9VIBR</name>
<dbReference type="InterPro" id="IPR050616">
    <property type="entry name" value="CPA3_Na-H_Antiporter_A"/>
</dbReference>
<dbReference type="Pfam" id="PF00361">
    <property type="entry name" value="Proton_antipo_M"/>
    <property type="match status" value="1"/>
</dbReference>
<feature type="transmembrane region" description="Helical" evidence="6">
    <location>
        <begin position="21"/>
        <end position="42"/>
    </location>
</feature>
<feature type="transmembrane region" description="Helical" evidence="6">
    <location>
        <begin position="121"/>
        <end position="139"/>
    </location>
</feature>
<dbReference type="EMBL" id="JXOK01000004">
    <property type="protein sequence ID" value="KIN12471.1"/>
    <property type="molecule type" value="Genomic_DNA"/>
</dbReference>
<keyword evidence="2 5" id="KW-0812">Transmembrane</keyword>
<dbReference type="PRINTS" id="PR01434">
    <property type="entry name" value="NADHDHGNASE5"/>
</dbReference>
<dbReference type="GO" id="GO:0016020">
    <property type="term" value="C:membrane"/>
    <property type="evidence" value="ECO:0007669"/>
    <property type="project" value="UniProtKB-SubCell"/>
</dbReference>
<proteinExistence type="predicted"/>